<keyword evidence="4" id="KW-0378">Hydrolase</keyword>
<dbReference type="AlphaFoldDB" id="A0A6I3KF69"/>
<dbReference type="Gene3D" id="3.40.470.10">
    <property type="entry name" value="Uracil-DNA glycosylase-like domain"/>
    <property type="match status" value="1"/>
</dbReference>
<evidence type="ECO:0000313" key="11">
    <source>
        <dbReference type="EMBL" id="MTD92993.1"/>
    </source>
</evidence>
<dbReference type="PANTHER" id="PTHR33693:SF3">
    <property type="entry name" value="TYPE-5 URACIL-DNA GLYCOSYLASE"/>
    <property type="match status" value="1"/>
</dbReference>
<evidence type="ECO:0000256" key="4">
    <source>
        <dbReference type="ARBA" id="ARBA00022801"/>
    </source>
</evidence>
<feature type="domain" description="Uracil-DNA glycosylase-like" evidence="10">
    <location>
        <begin position="42"/>
        <end position="209"/>
    </location>
</feature>
<dbReference type="SUPFAM" id="SSF52141">
    <property type="entry name" value="Uracil-DNA glycosylase-like"/>
    <property type="match status" value="1"/>
</dbReference>
<dbReference type="InterPro" id="IPR044147">
    <property type="entry name" value="UdgB-like"/>
</dbReference>
<evidence type="ECO:0000256" key="7">
    <source>
        <dbReference type="ARBA" id="ARBA00023204"/>
    </source>
</evidence>
<dbReference type="Pfam" id="PF03167">
    <property type="entry name" value="UDG"/>
    <property type="match status" value="1"/>
</dbReference>
<keyword evidence="6" id="KW-0411">Iron-sulfur</keyword>
<dbReference type="GO" id="GO:0051539">
    <property type="term" value="F:4 iron, 4 sulfur cluster binding"/>
    <property type="evidence" value="ECO:0007669"/>
    <property type="project" value="UniProtKB-KW"/>
</dbReference>
<keyword evidence="7" id="KW-0234">DNA repair</keyword>
<dbReference type="GO" id="GO:0046872">
    <property type="term" value="F:metal ion binding"/>
    <property type="evidence" value="ECO:0007669"/>
    <property type="project" value="UniProtKB-KW"/>
</dbReference>
<dbReference type="CDD" id="cd10031">
    <property type="entry name" value="UDG-F5_TTUDGB_like"/>
    <property type="match status" value="1"/>
</dbReference>
<dbReference type="EMBL" id="WMBQ01000001">
    <property type="protein sequence ID" value="MTD92993.1"/>
    <property type="molecule type" value="Genomic_DNA"/>
</dbReference>
<evidence type="ECO:0000256" key="6">
    <source>
        <dbReference type="ARBA" id="ARBA00023014"/>
    </source>
</evidence>
<name>A0A6I3KF69_9HYPH</name>
<evidence type="ECO:0000313" key="12">
    <source>
        <dbReference type="Proteomes" id="UP000440694"/>
    </source>
</evidence>
<evidence type="ECO:0000256" key="3">
    <source>
        <dbReference type="ARBA" id="ARBA00022763"/>
    </source>
</evidence>
<sequence length="226" mass="24838">MGAAGDTFAPEAPKLCSRCPRLVEFREDNQRKHPDWFNGAVPSFGDLGARLLIVGLAPGLNGANRTGRPFTGDYAGDLLYSTLLQFGFARGHYDARADDGFELVDCIISNSVRCVPPQNKPTPQEISTCCNFLRSRMGSLPNVRVMVALGRIAHDSALAALGCRKSQYPFAHAAHHELPSGVHLIDSFHCSRYNTNTRRLTEEMFHAVFADVRNFLATTPAKAPRH</sequence>
<dbReference type="RefSeq" id="WP_154737576.1">
    <property type="nucleotide sequence ID" value="NZ_WMBQ01000001.1"/>
</dbReference>
<evidence type="ECO:0000256" key="1">
    <source>
        <dbReference type="ARBA" id="ARBA00022485"/>
    </source>
</evidence>
<comment type="similarity">
    <text evidence="8">Belongs to the uracil-DNA glycosylase (UDG) superfamily. Type 5 (UDGb) family.</text>
</comment>
<dbReference type="InterPro" id="IPR051536">
    <property type="entry name" value="UDG_Type-4/5"/>
</dbReference>
<accession>A0A6I3KF69</accession>
<dbReference type="GO" id="GO:0006284">
    <property type="term" value="P:base-excision repair"/>
    <property type="evidence" value="ECO:0007669"/>
    <property type="project" value="InterPro"/>
</dbReference>
<keyword evidence="1" id="KW-0004">4Fe-4S</keyword>
<evidence type="ECO:0000256" key="9">
    <source>
        <dbReference type="ARBA" id="ARBA00023887"/>
    </source>
</evidence>
<dbReference type="GO" id="GO:0004844">
    <property type="term" value="F:uracil DNA N-glycosylase activity"/>
    <property type="evidence" value="ECO:0007669"/>
    <property type="project" value="InterPro"/>
</dbReference>
<reference evidence="11 12" key="1">
    <citation type="submission" date="2019-11" db="EMBL/GenBank/DDBJ databases">
        <title>Identification of a novel strain.</title>
        <authorList>
            <person name="Xu Q."/>
            <person name="Wang G."/>
        </authorList>
    </citation>
    <scope>NUCLEOTIDE SEQUENCE [LARGE SCALE GENOMIC DNA]</scope>
    <source>
        <strain evidence="12">xq</strain>
    </source>
</reference>
<proteinExistence type="inferred from homology"/>
<protein>
    <recommendedName>
        <fullName evidence="9">Type-5 uracil-DNA glycosylase</fullName>
    </recommendedName>
</protein>
<dbReference type="PANTHER" id="PTHR33693">
    <property type="entry name" value="TYPE-5 URACIL-DNA GLYCOSYLASE"/>
    <property type="match status" value="1"/>
</dbReference>
<dbReference type="SMART" id="SM00987">
    <property type="entry name" value="UreE_C"/>
    <property type="match status" value="1"/>
</dbReference>
<keyword evidence="5" id="KW-0408">Iron</keyword>
<evidence type="ECO:0000256" key="5">
    <source>
        <dbReference type="ARBA" id="ARBA00023004"/>
    </source>
</evidence>
<dbReference type="InterPro" id="IPR036895">
    <property type="entry name" value="Uracil-DNA_glycosylase-like_sf"/>
</dbReference>
<evidence type="ECO:0000259" key="10">
    <source>
        <dbReference type="SMART" id="SM00986"/>
    </source>
</evidence>
<dbReference type="GO" id="GO:0033958">
    <property type="term" value="F:DNA-deoxyinosine glycosylase activity"/>
    <property type="evidence" value="ECO:0007669"/>
    <property type="project" value="InterPro"/>
</dbReference>
<evidence type="ECO:0000256" key="8">
    <source>
        <dbReference type="ARBA" id="ARBA00023779"/>
    </source>
</evidence>
<evidence type="ECO:0000256" key="2">
    <source>
        <dbReference type="ARBA" id="ARBA00022723"/>
    </source>
</evidence>
<organism evidence="11 12">
    <name type="scientific">Hyphomicrobium album</name>
    <dbReference type="NCBI Taxonomy" id="2665159"/>
    <lineage>
        <taxon>Bacteria</taxon>
        <taxon>Pseudomonadati</taxon>
        <taxon>Pseudomonadota</taxon>
        <taxon>Alphaproteobacteria</taxon>
        <taxon>Hyphomicrobiales</taxon>
        <taxon>Hyphomicrobiaceae</taxon>
        <taxon>Hyphomicrobium</taxon>
    </lineage>
</organism>
<dbReference type="Proteomes" id="UP000440694">
    <property type="component" value="Unassembled WGS sequence"/>
</dbReference>
<keyword evidence="12" id="KW-1185">Reference proteome</keyword>
<dbReference type="InterPro" id="IPR005122">
    <property type="entry name" value="Uracil-DNA_glycosylase-like"/>
</dbReference>
<comment type="caution">
    <text evidence="11">The sequence shown here is derived from an EMBL/GenBank/DDBJ whole genome shotgun (WGS) entry which is preliminary data.</text>
</comment>
<dbReference type="SMART" id="SM00986">
    <property type="entry name" value="UDG"/>
    <property type="match status" value="1"/>
</dbReference>
<gene>
    <name evidence="11" type="ORF">GIW81_01450</name>
</gene>
<keyword evidence="2" id="KW-0479">Metal-binding</keyword>
<keyword evidence="3" id="KW-0227">DNA damage</keyword>